<feature type="region of interest" description="Disordered" evidence="9">
    <location>
        <begin position="1"/>
        <end position="25"/>
    </location>
</feature>
<organism evidence="12 13">
    <name type="scientific">Asbolus verrucosus</name>
    <name type="common">Desert ironclad beetle</name>
    <dbReference type="NCBI Taxonomy" id="1661398"/>
    <lineage>
        <taxon>Eukaryota</taxon>
        <taxon>Metazoa</taxon>
        <taxon>Ecdysozoa</taxon>
        <taxon>Arthropoda</taxon>
        <taxon>Hexapoda</taxon>
        <taxon>Insecta</taxon>
        <taxon>Pterygota</taxon>
        <taxon>Neoptera</taxon>
        <taxon>Endopterygota</taxon>
        <taxon>Coleoptera</taxon>
        <taxon>Polyphaga</taxon>
        <taxon>Cucujiformia</taxon>
        <taxon>Tenebrionidae</taxon>
        <taxon>Pimeliinae</taxon>
        <taxon>Asbolus</taxon>
    </lineage>
</organism>
<evidence type="ECO:0000256" key="6">
    <source>
        <dbReference type="ARBA" id="ARBA00023136"/>
    </source>
</evidence>
<evidence type="ECO:0000256" key="3">
    <source>
        <dbReference type="ARBA" id="ARBA00022475"/>
    </source>
</evidence>
<dbReference type="Pfam" id="PF16178">
    <property type="entry name" value="Anoct_dimer"/>
    <property type="match status" value="2"/>
</dbReference>
<dbReference type="PANTHER" id="PTHR12308">
    <property type="entry name" value="ANOCTAMIN"/>
    <property type="match status" value="1"/>
</dbReference>
<evidence type="ECO:0000256" key="5">
    <source>
        <dbReference type="ARBA" id="ARBA00022989"/>
    </source>
</evidence>
<dbReference type="InterPro" id="IPR032394">
    <property type="entry name" value="Anoct_dimer"/>
</dbReference>
<dbReference type="GO" id="GO:0005886">
    <property type="term" value="C:plasma membrane"/>
    <property type="evidence" value="ECO:0007669"/>
    <property type="project" value="UniProtKB-SubCell"/>
</dbReference>
<proteinExistence type="inferred from homology"/>
<keyword evidence="5 8" id="KW-1133">Transmembrane helix</keyword>
<name>A0A482VNF0_ASBVE</name>
<feature type="transmembrane region" description="Helical" evidence="8">
    <location>
        <begin position="416"/>
        <end position="436"/>
    </location>
</feature>
<dbReference type="GO" id="GO:0005254">
    <property type="term" value="F:chloride channel activity"/>
    <property type="evidence" value="ECO:0007669"/>
    <property type="project" value="TreeGrafter"/>
</dbReference>
<evidence type="ECO:0000313" key="13">
    <source>
        <dbReference type="Proteomes" id="UP000292052"/>
    </source>
</evidence>
<feature type="transmembrane region" description="Helical" evidence="8">
    <location>
        <begin position="680"/>
        <end position="698"/>
    </location>
</feature>
<evidence type="ECO:0000256" key="8">
    <source>
        <dbReference type="RuleBase" id="RU280814"/>
    </source>
</evidence>
<comment type="similarity">
    <text evidence="2 8">Belongs to the anoctamin family.</text>
</comment>
<dbReference type="InterPro" id="IPR049452">
    <property type="entry name" value="Anoctamin_TM"/>
</dbReference>
<evidence type="ECO:0000256" key="4">
    <source>
        <dbReference type="ARBA" id="ARBA00022692"/>
    </source>
</evidence>
<gene>
    <name evidence="12" type="ORF">BDFB_007037</name>
</gene>
<evidence type="ECO:0000313" key="12">
    <source>
        <dbReference type="EMBL" id="RZC33898.1"/>
    </source>
</evidence>
<reference evidence="12 13" key="1">
    <citation type="submission" date="2017-03" db="EMBL/GenBank/DDBJ databases">
        <title>Genome of the blue death feigning beetle - Asbolus verrucosus.</title>
        <authorList>
            <person name="Rider S.D."/>
        </authorList>
    </citation>
    <scope>NUCLEOTIDE SEQUENCE [LARGE SCALE GENOMIC DNA]</scope>
    <source>
        <strain evidence="12">Butters</strain>
        <tissue evidence="12">Head and leg muscle</tissue>
    </source>
</reference>
<evidence type="ECO:0000259" key="11">
    <source>
        <dbReference type="Pfam" id="PF16178"/>
    </source>
</evidence>
<dbReference type="GO" id="GO:0046983">
    <property type="term" value="F:protein dimerization activity"/>
    <property type="evidence" value="ECO:0007669"/>
    <property type="project" value="InterPro"/>
</dbReference>
<comment type="subcellular location">
    <subcellularLocation>
        <location evidence="1">Cell membrane</location>
        <topology evidence="1">Multi-pass membrane protein</topology>
    </subcellularLocation>
    <subcellularLocation>
        <location evidence="8">Membrane</location>
        <topology evidence="8">Multi-pass membrane protein</topology>
    </subcellularLocation>
</comment>
<feature type="compositionally biased region" description="Basic and acidic residues" evidence="9">
    <location>
        <begin position="1"/>
        <end position="10"/>
    </location>
</feature>
<keyword evidence="4 8" id="KW-0812">Transmembrane</keyword>
<feature type="domain" description="Anoctamin transmembrane" evidence="10">
    <location>
        <begin position="1229"/>
        <end position="1544"/>
    </location>
</feature>
<dbReference type="EMBL" id="QDEB01084705">
    <property type="protein sequence ID" value="RZC33898.1"/>
    <property type="molecule type" value="Genomic_DNA"/>
</dbReference>
<feature type="transmembrane region" description="Helical" evidence="8">
    <location>
        <begin position="388"/>
        <end position="410"/>
    </location>
</feature>
<feature type="transmembrane region" description="Helical" evidence="8">
    <location>
        <begin position="258"/>
        <end position="279"/>
    </location>
</feature>
<feature type="transmembrane region" description="Helical" evidence="8">
    <location>
        <begin position="1511"/>
        <end position="1532"/>
    </location>
</feature>
<feature type="domain" description="Anoctamin transmembrane" evidence="10">
    <location>
        <begin position="1049"/>
        <end position="1225"/>
    </location>
</feature>
<protein>
    <recommendedName>
        <fullName evidence="8">Anoctamin</fullName>
    </recommendedName>
</protein>
<keyword evidence="3" id="KW-1003">Cell membrane</keyword>
<feature type="transmembrane region" description="Helical" evidence="8">
    <location>
        <begin position="1070"/>
        <end position="1090"/>
    </location>
</feature>
<accession>A0A482VNF0</accession>
<feature type="transmembrane region" description="Helical" evidence="8">
    <location>
        <begin position="1361"/>
        <end position="1387"/>
    </location>
</feature>
<feature type="transmembrane region" description="Helical" evidence="8">
    <location>
        <begin position="1138"/>
        <end position="1157"/>
    </location>
</feature>
<keyword evidence="6 8" id="KW-0472">Membrane</keyword>
<evidence type="ECO:0000256" key="1">
    <source>
        <dbReference type="ARBA" id="ARBA00004651"/>
    </source>
</evidence>
<dbReference type="Pfam" id="PF04547">
    <property type="entry name" value="Anoctamin"/>
    <property type="match status" value="3"/>
</dbReference>
<feature type="transmembrane region" description="Helical" evidence="8">
    <location>
        <begin position="448"/>
        <end position="467"/>
    </location>
</feature>
<evidence type="ECO:0000256" key="7">
    <source>
        <dbReference type="ARBA" id="ARBA00023180"/>
    </source>
</evidence>
<comment type="caution">
    <text evidence="8">Lacks conserved residue(s) required for the propagation of feature annotation.</text>
</comment>
<feature type="transmembrane region" description="Helical" evidence="8">
    <location>
        <begin position="624"/>
        <end position="646"/>
    </location>
</feature>
<feature type="domain" description="Anoctamin dimerisation" evidence="11">
    <location>
        <begin position="32"/>
        <end position="234"/>
    </location>
</feature>
<feature type="transmembrane region" description="Helical" evidence="8">
    <location>
        <begin position="502"/>
        <end position="522"/>
    </location>
</feature>
<feature type="transmembrane region" description="Helical" evidence="8">
    <location>
        <begin position="1241"/>
        <end position="1258"/>
    </location>
</feature>
<feature type="domain" description="Anoctamin transmembrane" evidence="10">
    <location>
        <begin position="238"/>
        <end position="807"/>
    </location>
</feature>
<evidence type="ECO:0000259" key="10">
    <source>
        <dbReference type="Pfam" id="PF04547"/>
    </source>
</evidence>
<feature type="transmembrane region" description="Helical" evidence="8">
    <location>
        <begin position="1408"/>
        <end position="1435"/>
    </location>
</feature>
<feature type="transmembrane region" description="Helical" evidence="8">
    <location>
        <begin position="319"/>
        <end position="337"/>
    </location>
</feature>
<comment type="caution">
    <text evidence="12">The sequence shown here is derived from an EMBL/GenBank/DDBJ whole genome shotgun (WGS) entry which is preliminary data.</text>
</comment>
<dbReference type="PANTHER" id="PTHR12308:SF84">
    <property type="entry name" value="ANOCTAMIN"/>
    <property type="match status" value="1"/>
</dbReference>
<sequence>MIDNNTEKGMEIPQLSTQPEEDKEASLPKTCYFNDGKTKVDYVIVYPKLEEHVRGDQMELHINKFTSGLKEKGLLVEKEVGKFYDKFVFLKIHAPHKLLLRFAKVFNVELACNNPYHKFWESVYSRCLATHVTKLNSNSKIYSRAPKTLSGERPTEITTAERSLIVYRLLQSIKFIINGDEIDIKRLLRQEIFLHAYPIHDGDYLWTDSGPLSDRQLLCKYWANLKYVFTIQPVHLVERYYGPKVAFYFALQSFYNKLLIIPAVIGVITTMAGIISLFLEVPHIKEEVCESKIVLCSDQYMKTACGLMKLAYVIDNPMTIFYVVVCSCWGAAFWNLWQRRQAILRLRWNLTAVKADRTMRREFQENAKTRRSSITGEIEYYVPGFKKALYFIFTYTIVFMMVMFPCFNFLCVNVAALQLIIFVLIVFLIVQYRFILRERLDYDETRHANEIELFSSTIITTLIILILNGCAPVLLKFYSAIIRFLTAMRLPRTQSQFNRMYLHKMFIIQFANFFTPLFYLAYFKGFFFTYPGDVSEWTIIKNIQLDLCSPAGCLVDLGMQLISLMVIKAIFKFCFDFIKYITSRWHGIRIPEGPGTENLGQWEKEYSLYELNHSALNGLYVDLVIQYSFITFFNASLPLIGLIALIHNMLKVHYDANRFIKYYRRPVAEKVAGLEGWNQILRVITIFGTISNAFVVAFRTDFVLRMLYRSRRGSLKGFVNSTLSEFALEDYKGTMIDHVENITSCFYRGFRHPPTYPKKYSPTKEFWHQVAVRALYFIALENFSLLLSLFLSFVIPQIPRKVKVKVEHDMKLLREAREASLEEHSKSFSVDKKDSKSARRKLPINDESPPVQKSVDFILVYLKKSQNDDSYSKLVTFITNLEQKGFELESAEFSLNENINFIKIHVPRNVLLHFAEIFGVELAFQNIEFKPVPPRPCKFMANELTMPQFSGPIYRRASATITGAQPKDITNAEKGLIIYKVLTINAFGEEKQEYGIDKLLRTQVFESAYPLHDGPFEWTEEGPLNDRQLLKKYWSSMKCWYKQQPLDLIERYYGPETAFYFAWLGFYNKMLIPASAIGFLCFLLGTLIFIPSFDQRIREVCDSGIFLCPRCLVEHCKYDQLKNSCFHAYLLHFFDNPLVVTFAALMSIWSTIFLELWRREEAMLQIRWNLCSTESDFSMRPEFEEHATHHKYSKISGTMEPYMPKRVLCYRYTITAAVILLLVFIAKLTQVDFDNSYTYKSYAIAFVNNYSVIFYIAFMKARFYTYPGDKKLWKKMGGLGSDLCDPAGCIIELGIQMVIILLAKNLIMTARQYIVPQMLIFLNKFRKRKAKDVRIINQWESDYLLNTVFKYHLMQEYMQMIIQYGFVTFFVAAFPLAPLLALFNNIIELRVDAFKFTSAYRRTIAHKVANIAAWNGILQGVTYIGVATNAFVIAFTSELVQRTIYETKINSSLVGFVNYSLSAYNTSEFPLTYESYLNISVCYYPGKRYPPDHPQRYQLTDVHWYELTLKFLAVVVFEHVVMLITGVIAYAIPDIPFSVKEHISHHRDQLKEMKLKALHDSYLKEQRMEKSDIFAEIQ</sequence>
<keyword evidence="13" id="KW-1185">Reference proteome</keyword>
<dbReference type="Proteomes" id="UP000292052">
    <property type="component" value="Unassembled WGS sequence"/>
</dbReference>
<feature type="transmembrane region" description="Helical" evidence="8">
    <location>
        <begin position="774"/>
        <end position="795"/>
    </location>
</feature>
<feature type="domain" description="Anoctamin dimerisation" evidence="11">
    <location>
        <begin position="852"/>
        <end position="1046"/>
    </location>
</feature>
<keyword evidence="7" id="KW-0325">Glycoprotein</keyword>
<evidence type="ECO:0000256" key="9">
    <source>
        <dbReference type="SAM" id="MobiDB-lite"/>
    </source>
</evidence>
<dbReference type="OrthoDB" id="296386at2759"/>
<feature type="transmembrane region" description="Helical" evidence="8">
    <location>
        <begin position="1209"/>
        <end position="1229"/>
    </location>
</feature>
<dbReference type="InterPro" id="IPR007632">
    <property type="entry name" value="Anoctamin"/>
</dbReference>
<evidence type="ECO:0000256" key="2">
    <source>
        <dbReference type="ARBA" id="ARBA00009671"/>
    </source>
</evidence>